<comment type="catalytic activity">
    <reaction evidence="2">
        <text>oxidized coenzyme F420-(gamma-L-Glu)(n) + a quinol + H(+) = reduced coenzyme F420-(gamma-L-Glu)(n) + a quinone</text>
        <dbReference type="Rhea" id="RHEA:39663"/>
        <dbReference type="Rhea" id="RHEA-COMP:12939"/>
        <dbReference type="Rhea" id="RHEA-COMP:14378"/>
        <dbReference type="ChEBI" id="CHEBI:15378"/>
        <dbReference type="ChEBI" id="CHEBI:24646"/>
        <dbReference type="ChEBI" id="CHEBI:132124"/>
        <dbReference type="ChEBI" id="CHEBI:133980"/>
        <dbReference type="ChEBI" id="CHEBI:139511"/>
    </reaction>
</comment>
<evidence type="ECO:0000313" key="3">
    <source>
        <dbReference type="EMBL" id="VAW07265.1"/>
    </source>
</evidence>
<organism evidence="3">
    <name type="scientific">hydrothermal vent metagenome</name>
    <dbReference type="NCBI Taxonomy" id="652676"/>
    <lineage>
        <taxon>unclassified sequences</taxon>
        <taxon>metagenomes</taxon>
        <taxon>ecological metagenomes</taxon>
    </lineage>
</organism>
<dbReference type="GO" id="GO:0070967">
    <property type="term" value="F:coenzyme F420 binding"/>
    <property type="evidence" value="ECO:0007669"/>
    <property type="project" value="TreeGrafter"/>
</dbReference>
<dbReference type="Gene3D" id="2.30.110.10">
    <property type="entry name" value="Electron Transport, Fmn-binding Protein, Chain A"/>
    <property type="match status" value="1"/>
</dbReference>
<protein>
    <recommendedName>
        <fullName evidence="4">AclJ</fullName>
    </recommendedName>
</protein>
<dbReference type="PANTHER" id="PTHR39428">
    <property type="entry name" value="F420H(2)-DEPENDENT QUINONE REDUCTASE RV1261C"/>
    <property type="match status" value="1"/>
</dbReference>
<gene>
    <name evidence="3" type="ORF">MNBD_ACTINO02-2501</name>
</gene>
<evidence type="ECO:0000256" key="2">
    <source>
        <dbReference type="ARBA" id="ARBA00049106"/>
    </source>
</evidence>
<dbReference type="InterPro" id="IPR012349">
    <property type="entry name" value="Split_barrel_FMN-bd"/>
</dbReference>
<proteinExistence type="inferred from homology"/>
<dbReference type="EMBL" id="UOEK01000392">
    <property type="protein sequence ID" value="VAW07265.1"/>
    <property type="molecule type" value="Genomic_DNA"/>
</dbReference>
<dbReference type="AlphaFoldDB" id="A0A3B0SN85"/>
<sequence>MRTRLDGCQQNQPRPSTGRYCSTVKDTTARRLSTLHAALFRLTSGKIGKRLVNNDMLLLTTVGVGTGSEHVVPLLYLHDGDDIVIIASWGGRPENPQWYRNLQAEPRVMIQILGEQIPVTARTADTAQRARLWPLVLDAYDGYAEYQSRTERQIPVVMLSRR</sequence>
<comment type="similarity">
    <text evidence="1">Belongs to the F420H(2)-dependent quinone reductase family.</text>
</comment>
<dbReference type="Pfam" id="PF04075">
    <property type="entry name" value="F420H2_quin_red"/>
    <property type="match status" value="1"/>
</dbReference>
<evidence type="ECO:0000256" key="1">
    <source>
        <dbReference type="ARBA" id="ARBA00008710"/>
    </source>
</evidence>
<dbReference type="NCBIfam" id="TIGR00026">
    <property type="entry name" value="hi_GC_TIGR00026"/>
    <property type="match status" value="1"/>
</dbReference>
<dbReference type="PANTHER" id="PTHR39428:SF3">
    <property type="entry name" value="DEAZAFLAVIN-DEPENDENT NITROREDUCTASE"/>
    <property type="match status" value="1"/>
</dbReference>
<dbReference type="SUPFAM" id="SSF50475">
    <property type="entry name" value="FMN-binding split barrel"/>
    <property type="match status" value="1"/>
</dbReference>
<reference evidence="3" key="1">
    <citation type="submission" date="2018-06" db="EMBL/GenBank/DDBJ databases">
        <authorList>
            <person name="Zhirakovskaya E."/>
        </authorList>
    </citation>
    <scope>NUCLEOTIDE SEQUENCE</scope>
</reference>
<evidence type="ECO:0008006" key="4">
    <source>
        <dbReference type="Google" id="ProtNLM"/>
    </source>
</evidence>
<name>A0A3B0SN85_9ZZZZ</name>
<dbReference type="GO" id="GO:0005886">
    <property type="term" value="C:plasma membrane"/>
    <property type="evidence" value="ECO:0007669"/>
    <property type="project" value="TreeGrafter"/>
</dbReference>
<dbReference type="InterPro" id="IPR004378">
    <property type="entry name" value="F420H2_quin_Rdtase"/>
</dbReference>
<dbReference type="GO" id="GO:0016491">
    <property type="term" value="F:oxidoreductase activity"/>
    <property type="evidence" value="ECO:0007669"/>
    <property type="project" value="InterPro"/>
</dbReference>
<accession>A0A3B0SN85</accession>